<evidence type="ECO:0000313" key="2">
    <source>
        <dbReference type="Proteomes" id="UP000494165"/>
    </source>
</evidence>
<organism evidence="1 2">
    <name type="scientific">Cloeon dipterum</name>
    <dbReference type="NCBI Taxonomy" id="197152"/>
    <lineage>
        <taxon>Eukaryota</taxon>
        <taxon>Metazoa</taxon>
        <taxon>Ecdysozoa</taxon>
        <taxon>Arthropoda</taxon>
        <taxon>Hexapoda</taxon>
        <taxon>Insecta</taxon>
        <taxon>Pterygota</taxon>
        <taxon>Palaeoptera</taxon>
        <taxon>Ephemeroptera</taxon>
        <taxon>Pisciforma</taxon>
        <taxon>Baetidae</taxon>
        <taxon>Cloeon</taxon>
    </lineage>
</organism>
<keyword evidence="2" id="KW-1185">Reference proteome</keyword>
<dbReference type="InterPro" id="IPR032675">
    <property type="entry name" value="LRR_dom_sf"/>
</dbReference>
<dbReference type="EMBL" id="CADEPI010000019">
    <property type="protein sequence ID" value="CAB3365040.1"/>
    <property type="molecule type" value="Genomic_DNA"/>
</dbReference>
<dbReference type="AlphaFoldDB" id="A0A8S1C8E5"/>
<proteinExistence type="predicted"/>
<evidence type="ECO:0000313" key="1">
    <source>
        <dbReference type="EMBL" id="CAB3365040.1"/>
    </source>
</evidence>
<comment type="caution">
    <text evidence="1">The sequence shown here is derived from an EMBL/GenBank/DDBJ whole genome shotgun (WGS) entry which is preliminary data.</text>
</comment>
<sequence length="1117" mass="129036">MVFRVNSNLTTFEEKKCRSCVVIIPELSFSIINCLKLWIKMEQNDSSSTYPENGLNMQPALSPDEDFVNLIKLLLDPTNDTTKEQKKEILAKRCPKFSKINFTKVMNLFPEYNHLLSTDVLLAIISNATNLSNFQIMDGSANITLSRVMSEEMLSAIAKMSKLKILKVRHFSISFSSLMKLCRNLPSLKTLFFKIKAEPNFKIYDMKDFQKSFGHLEKFQFSLDSIGSGWEVNMLLTLTLNCILYLPNLRLLGDPGYFVDMLPTCLCYESLAIFKQSKLGHLAIYMDRNIKEKALSKFPEVGYMHIYWANNQKNKQYQVPGLLEFKNLTMLLMSDLGPKYSVYINRFLQVYGKHLTRLMLEFESHPIDFIWLFNLICCNSFDCLSGLVMSNLFVQPFTVQLYEKRILCNLNCEKHQHFYEFSCKSLKELELEFASKQTFSQAYVHLSKILSVPNLENVKLIRVPTTLDELRKTVDLVTKRSILKKVYYFVLELSNEQMIEKEIVERTKCCQTIKEEMLSDKKEGEIFRRSFVRAYVIVATAIEFLYINCLKLWIKMEQIDSSSTNPENGLNLQPTLSNDDDTAGLIKKLFASKDEESIEKTIEMLVENFSNLTKINFAKVMDIFPSNDSHSLTMVLLAIASKATNMSDFQIIDESATRQKFTLRSMSEEMVSAIAKMTKLKILKVRHFSISFSSLMELCGMLPSLKILYFKIEAEPNFKIVDLDVFQKSFGHLRKFLFSSVSKDRGVNAQFRQRLTLECISCFPNLRFLGDRGTFVDMLPTCLEINELTEDEWKSKLRHLALYLDRDVQENVLTKFPDVEQMHIWVENDQLFSGYQLPGLLKFQNLSQLFMSNLGRNFSAYMKRFLEVYGERLTHLVLQFNLKSGPIDLDSFFNMICCSSFHNLNMLVMKNLDVQPSTLTVEGESGDCVAHNPQFGNVSYESLKHLGLIFVSKQSSNPTHVHLSKILSVPNLENVKLIRVPATLGELWNTMLLVTKRTILKKVTHFELELSNEQMIEREIDARIKCCETIKNELLSDKEKGEIFRRVLELPQEELRKISHANSHLITSEGRSRLSAEAAAIDFLQHQLSKAVDRNGSKWLFQKSRKWIELTACRIIR</sequence>
<gene>
    <name evidence="1" type="ORF">CLODIP_2_CD06679</name>
</gene>
<reference evidence="1 2" key="1">
    <citation type="submission" date="2020-04" db="EMBL/GenBank/DDBJ databases">
        <authorList>
            <person name="Alioto T."/>
            <person name="Alioto T."/>
            <person name="Gomez Garrido J."/>
        </authorList>
    </citation>
    <scope>NUCLEOTIDE SEQUENCE [LARGE SCALE GENOMIC DNA]</scope>
</reference>
<dbReference type="Proteomes" id="UP000494165">
    <property type="component" value="Unassembled WGS sequence"/>
</dbReference>
<name>A0A8S1C8E5_9INSE</name>
<dbReference type="Gene3D" id="3.80.10.10">
    <property type="entry name" value="Ribonuclease Inhibitor"/>
    <property type="match status" value="1"/>
</dbReference>
<protein>
    <submittedName>
        <fullName evidence="1">Uncharacterized protein</fullName>
    </submittedName>
</protein>
<accession>A0A8S1C8E5</accession>